<feature type="compositionally biased region" description="Pro residues" evidence="1">
    <location>
        <begin position="51"/>
        <end position="61"/>
    </location>
</feature>
<dbReference type="RefSeq" id="WP_160736524.1">
    <property type="nucleotide sequence ID" value="NZ_WTYT01000004.1"/>
</dbReference>
<evidence type="ECO:0000313" key="4">
    <source>
        <dbReference type="EMBL" id="MXO66076.1"/>
    </source>
</evidence>
<dbReference type="AlphaFoldDB" id="A0A6I4T5B1"/>
<dbReference type="Pfam" id="PF01298">
    <property type="entry name" value="TbpB_B_D"/>
    <property type="match status" value="1"/>
</dbReference>
<feature type="signal peptide" evidence="2">
    <location>
        <begin position="1"/>
        <end position="29"/>
    </location>
</feature>
<protein>
    <recommendedName>
        <fullName evidence="3">Transferrin-binding protein B C-lobe/N-lobe beta-barrel domain-containing protein</fullName>
    </recommendedName>
</protein>
<feature type="domain" description="Transferrin-binding protein B C-lobe/N-lobe beta-barrel" evidence="3">
    <location>
        <begin position="214"/>
        <end position="335"/>
    </location>
</feature>
<dbReference type="SUPFAM" id="SSF56925">
    <property type="entry name" value="OMPA-like"/>
    <property type="match status" value="1"/>
</dbReference>
<dbReference type="Gene3D" id="2.40.160.90">
    <property type="match status" value="1"/>
</dbReference>
<sequence>MILHVPLFKPAFKPAFTAISLVALSCGLAACGDDGVNSAPPPAMGGGGTPSPSPSPSPTPTPGSSDSVAAALGVTSDRAFETATSSFAVRPPSTLYGDQYAEPFGEGTTIDYDAGADSYTYTRSDGLSVTVTPDDIDEDGQLEGEGGIFGSTGGGTAYVVEDGTITHTIAMVPPGDYGDLSFSYMTVSLWNVNDSSDNSNEVEWQVWGLQTETMPTSGTATYSLDGAIGANGFDASAGIVGAAYDFLNGDSTGELSVDFGSGDISTMLHLIGYDHVAEESRDFGEFSGSGEITSGAQYGGTFAAGGEFYGAFFGPEAQETAFSFYIDTSDLDVTGIAMGFKK</sequence>
<evidence type="ECO:0000259" key="3">
    <source>
        <dbReference type="Pfam" id="PF01298"/>
    </source>
</evidence>
<keyword evidence="5" id="KW-1185">Reference proteome</keyword>
<comment type="caution">
    <text evidence="4">The sequence shown here is derived from an EMBL/GenBank/DDBJ whole genome shotgun (WGS) entry which is preliminary data.</text>
</comment>
<reference evidence="4 5" key="1">
    <citation type="submission" date="2019-12" db="EMBL/GenBank/DDBJ databases">
        <title>Genomic-based taxomic classification of the family Erythrobacteraceae.</title>
        <authorList>
            <person name="Xu L."/>
        </authorList>
    </citation>
    <scope>NUCLEOTIDE SEQUENCE [LARGE SCALE GENOMIC DNA]</scope>
    <source>
        <strain evidence="4 5">LMG 29518</strain>
    </source>
</reference>
<name>A0A6I4T5B1_9SPHN</name>
<evidence type="ECO:0000256" key="1">
    <source>
        <dbReference type="SAM" id="MobiDB-lite"/>
    </source>
</evidence>
<dbReference type="EMBL" id="WTYT01000004">
    <property type="protein sequence ID" value="MXO66076.1"/>
    <property type="molecule type" value="Genomic_DNA"/>
</dbReference>
<dbReference type="Proteomes" id="UP000438476">
    <property type="component" value="Unassembled WGS sequence"/>
</dbReference>
<proteinExistence type="predicted"/>
<keyword evidence="2" id="KW-0732">Signal</keyword>
<organism evidence="4 5">
    <name type="scientific">Altericroceibacterium endophyticum</name>
    <dbReference type="NCBI Taxonomy" id="1808508"/>
    <lineage>
        <taxon>Bacteria</taxon>
        <taxon>Pseudomonadati</taxon>
        <taxon>Pseudomonadota</taxon>
        <taxon>Alphaproteobacteria</taxon>
        <taxon>Sphingomonadales</taxon>
        <taxon>Erythrobacteraceae</taxon>
        <taxon>Altericroceibacterium</taxon>
    </lineage>
</organism>
<evidence type="ECO:0000256" key="2">
    <source>
        <dbReference type="SAM" id="SignalP"/>
    </source>
</evidence>
<feature type="region of interest" description="Disordered" evidence="1">
    <location>
        <begin position="39"/>
        <end position="68"/>
    </location>
</feature>
<evidence type="ECO:0000313" key="5">
    <source>
        <dbReference type="Proteomes" id="UP000438476"/>
    </source>
</evidence>
<dbReference type="OrthoDB" id="7500289at2"/>
<dbReference type="InterPro" id="IPR001677">
    <property type="entry name" value="TbpB_B_D"/>
</dbReference>
<feature type="chain" id="PRO_5026328593" description="Transferrin-binding protein B C-lobe/N-lobe beta-barrel domain-containing protein" evidence="2">
    <location>
        <begin position="30"/>
        <end position="342"/>
    </location>
</feature>
<gene>
    <name evidence="4" type="ORF">GRI91_09950</name>
</gene>
<dbReference type="InterPro" id="IPR011250">
    <property type="entry name" value="OMP/PagP_B-barrel"/>
</dbReference>
<accession>A0A6I4T5B1</accession>